<comment type="caution">
    <text evidence="4">The sequence shown here is derived from an EMBL/GenBank/DDBJ whole genome shotgun (WGS) entry which is preliminary data.</text>
</comment>
<dbReference type="Pfam" id="PF07587">
    <property type="entry name" value="PSD1"/>
    <property type="match status" value="1"/>
</dbReference>
<keyword evidence="1" id="KW-1133">Transmembrane helix</keyword>
<dbReference type="Pfam" id="PF07583">
    <property type="entry name" value="PSCyt2"/>
    <property type="match status" value="1"/>
</dbReference>
<dbReference type="AlphaFoldDB" id="A0A5C5XHW1"/>
<dbReference type="Gene3D" id="2.60.40.1080">
    <property type="match status" value="1"/>
</dbReference>
<dbReference type="EMBL" id="SJPG01000001">
    <property type="protein sequence ID" value="TWT62786.1"/>
    <property type="molecule type" value="Genomic_DNA"/>
</dbReference>
<evidence type="ECO:0000259" key="3">
    <source>
        <dbReference type="Pfam" id="PF07587"/>
    </source>
</evidence>
<evidence type="ECO:0000313" key="4">
    <source>
        <dbReference type="EMBL" id="TWT62786.1"/>
    </source>
</evidence>
<organism evidence="4 5">
    <name type="scientific">Rubinisphaera italica</name>
    <dbReference type="NCBI Taxonomy" id="2527969"/>
    <lineage>
        <taxon>Bacteria</taxon>
        <taxon>Pseudomonadati</taxon>
        <taxon>Planctomycetota</taxon>
        <taxon>Planctomycetia</taxon>
        <taxon>Planctomycetales</taxon>
        <taxon>Planctomycetaceae</taxon>
        <taxon>Rubinisphaera</taxon>
    </lineage>
</organism>
<gene>
    <name evidence="4" type="ORF">Pan54_35310</name>
</gene>
<dbReference type="PANTHER" id="PTHR35889:SF3">
    <property type="entry name" value="F-BOX DOMAIN-CONTAINING PROTEIN"/>
    <property type="match status" value="1"/>
</dbReference>
<dbReference type="PANTHER" id="PTHR35889">
    <property type="entry name" value="CYCLOINULO-OLIGOSACCHARIDE FRUCTANOTRANSFERASE-RELATED"/>
    <property type="match status" value="1"/>
</dbReference>
<evidence type="ECO:0008006" key="6">
    <source>
        <dbReference type="Google" id="ProtNLM"/>
    </source>
</evidence>
<dbReference type="InterPro" id="IPR022655">
    <property type="entry name" value="DUF1553"/>
</dbReference>
<accession>A0A5C5XHW1</accession>
<sequence>MELNKSQLRLNFIARFLVIVIASSVTGVFDLPTSHAESPEQNSGIDFDRDIQPILTRYGCNSGACHGKQRGQNGFQLSLLGFDSDFDYDALVNDSRGRRITPARPDESLFLAKPAAKLPHGGGLIFSADDAAYQILKEWIASGMPRSIPGTPDLLRVEVNPIQTRFLENRSESLQVTAFYSDGSKRDVTDFATYQSNESPIAAVDEHGVVTVGNLTGEAAIMARYSGHFAVFTASIPLPEPIAESEYSSLPINNEIDRLIWGKLKTLNVRPSEAAEEHKFLRRAYIDIVGRLPTAEEASRYLNDTAPGKENALVDHLLADPEYAEHWANKWADLLRPNPYRVGIKATMSFDTWIRDAFRRNQPYDEFVTELITAQGGTFRNGSVTLFRDRRSPDELTTIVSQLFLGVRLECAKCHHHPFEVYGQEDFYSFAAYFARLGRKGKGVSPPISGSEEFIYVSDKGEVKHPLTNEVLPPKPLYGNAEAIEEDQDRRVALAAWMTSSENRKFAQTMANRVWADLMGNGLVEPVDDLRATNPASNPELLDHLGEYFVEHNFDLKELIRYIMSSHVYRLSSQPNPTNAFDTRYYSRRYRTRLRAEVMLDSVCQITGVPESYSAMAPESRAKELWTHRISSLFLDAFARPDPNQDPPCERIPDSTVIQTLHMMNSENLSKKISADIGFVKQLSESEKSPEELIDQLYLSAYSRYPDSGEKLQGLEYLNQSSENRRKLIEDYLWALLNTPEFVYKD</sequence>
<dbReference type="Proteomes" id="UP000316095">
    <property type="component" value="Unassembled WGS sequence"/>
</dbReference>
<keyword evidence="1" id="KW-0812">Transmembrane</keyword>
<feature type="domain" description="DUF1553" evidence="3">
    <location>
        <begin position="490"/>
        <end position="716"/>
    </location>
</feature>
<feature type="domain" description="DUF1549" evidence="2">
    <location>
        <begin position="255"/>
        <end position="437"/>
    </location>
</feature>
<keyword evidence="5" id="KW-1185">Reference proteome</keyword>
<evidence type="ECO:0000259" key="2">
    <source>
        <dbReference type="Pfam" id="PF07583"/>
    </source>
</evidence>
<reference evidence="4 5" key="1">
    <citation type="submission" date="2019-02" db="EMBL/GenBank/DDBJ databases">
        <title>Deep-cultivation of Planctomycetes and their phenomic and genomic characterization uncovers novel biology.</title>
        <authorList>
            <person name="Wiegand S."/>
            <person name="Jogler M."/>
            <person name="Boedeker C."/>
            <person name="Pinto D."/>
            <person name="Vollmers J."/>
            <person name="Rivas-Marin E."/>
            <person name="Kohn T."/>
            <person name="Peeters S.H."/>
            <person name="Heuer A."/>
            <person name="Rast P."/>
            <person name="Oberbeckmann S."/>
            <person name="Bunk B."/>
            <person name="Jeske O."/>
            <person name="Meyerdierks A."/>
            <person name="Storesund J.E."/>
            <person name="Kallscheuer N."/>
            <person name="Luecker S."/>
            <person name="Lage O.M."/>
            <person name="Pohl T."/>
            <person name="Merkel B.J."/>
            <person name="Hornburger P."/>
            <person name="Mueller R.-W."/>
            <person name="Bruemmer F."/>
            <person name="Labrenz M."/>
            <person name="Spormann A.M."/>
            <person name="Op Den Camp H."/>
            <person name="Overmann J."/>
            <person name="Amann R."/>
            <person name="Jetten M.S.M."/>
            <person name="Mascher T."/>
            <person name="Medema M.H."/>
            <person name="Devos D.P."/>
            <person name="Kaster A.-K."/>
            <person name="Ovreas L."/>
            <person name="Rohde M."/>
            <person name="Galperin M.Y."/>
            <person name="Jogler C."/>
        </authorList>
    </citation>
    <scope>NUCLEOTIDE SEQUENCE [LARGE SCALE GENOMIC DNA]</scope>
    <source>
        <strain evidence="4 5">Pan54</strain>
    </source>
</reference>
<protein>
    <recommendedName>
        <fullName evidence="6">Bacterial Ig-like domain (Group 2)</fullName>
    </recommendedName>
</protein>
<feature type="transmembrane region" description="Helical" evidence="1">
    <location>
        <begin position="12"/>
        <end position="29"/>
    </location>
</feature>
<evidence type="ECO:0000313" key="5">
    <source>
        <dbReference type="Proteomes" id="UP000316095"/>
    </source>
</evidence>
<name>A0A5C5XHW1_9PLAN</name>
<proteinExistence type="predicted"/>
<dbReference type="InterPro" id="IPR011444">
    <property type="entry name" value="DUF1549"/>
</dbReference>
<evidence type="ECO:0000256" key="1">
    <source>
        <dbReference type="SAM" id="Phobius"/>
    </source>
</evidence>
<keyword evidence="1" id="KW-0472">Membrane</keyword>